<keyword evidence="3" id="KW-1185">Reference proteome</keyword>
<dbReference type="GeneID" id="87919090"/>
<dbReference type="InterPro" id="IPR008402">
    <property type="entry name" value="APC_su15/mnd2"/>
</dbReference>
<feature type="compositionally biased region" description="Acidic residues" evidence="1">
    <location>
        <begin position="144"/>
        <end position="186"/>
    </location>
</feature>
<accession>A0AAE1IEA2</accession>
<proteinExistence type="predicted"/>
<evidence type="ECO:0000313" key="3">
    <source>
        <dbReference type="Proteomes" id="UP001273209"/>
    </source>
</evidence>
<evidence type="ECO:0000256" key="1">
    <source>
        <dbReference type="SAM" id="MobiDB-lite"/>
    </source>
</evidence>
<name>A0AAE1IEA2_9HYPO</name>
<feature type="region of interest" description="Disordered" evidence="1">
    <location>
        <begin position="144"/>
        <end position="194"/>
    </location>
</feature>
<dbReference type="RefSeq" id="XP_062756328.1">
    <property type="nucleotide sequence ID" value="XM_062899185.1"/>
</dbReference>
<feature type="region of interest" description="Disordered" evidence="1">
    <location>
        <begin position="28"/>
        <end position="52"/>
    </location>
</feature>
<sequence length="385" mass="43265">MFTTLPDFTPRDSHTLWYSSSRNPFIPPGPVDSLHADPNSSHHGPTHSRQRGQMLERTLLARLAADEHKMQRRRMNVQNFGSTWLKPPGVPKTLHQMREEKREQEEHQEAMRREQLAQELAEAEGGDTMDDGMMDDVQLDGAQDLDDEIPDADDGFDPSSDDGEENEDEDGDEEADGEEEADEEAIREERQHGLVAARIRMTDDTFREALLHGDPEVDGSVYGDDDEEYEEGDREQILDEVGFPYDDNLNDGTADDMDADLDDDIPEAEDGGYEHTDSEADISSFVRGEEQEDEDVDVEDEDEAIEEDEEGEGDTTDTHDLSFMPARATPLAAPPSPTLPRHMGFRAGPRPSIDLSALLSQDESSMMMMESSPAVMMRRRPGQRK</sequence>
<dbReference type="EMBL" id="JAWRVG010000015">
    <property type="protein sequence ID" value="KAK4075084.1"/>
    <property type="molecule type" value="Genomic_DNA"/>
</dbReference>
<dbReference type="GO" id="GO:0031145">
    <property type="term" value="P:anaphase-promoting complex-dependent catabolic process"/>
    <property type="evidence" value="ECO:0007669"/>
    <property type="project" value="InterPro"/>
</dbReference>
<gene>
    <name evidence="2" type="ORF">Triagg1_4748</name>
</gene>
<feature type="compositionally biased region" description="Acidic residues" evidence="1">
    <location>
        <begin position="290"/>
        <end position="315"/>
    </location>
</feature>
<organism evidence="2 3">
    <name type="scientific">Trichoderma aggressivum f. europaeum</name>
    <dbReference type="NCBI Taxonomy" id="173218"/>
    <lineage>
        <taxon>Eukaryota</taxon>
        <taxon>Fungi</taxon>
        <taxon>Dikarya</taxon>
        <taxon>Ascomycota</taxon>
        <taxon>Pezizomycotina</taxon>
        <taxon>Sordariomycetes</taxon>
        <taxon>Hypocreomycetidae</taxon>
        <taxon>Hypocreales</taxon>
        <taxon>Hypocreaceae</taxon>
        <taxon>Trichoderma</taxon>
    </lineage>
</organism>
<protein>
    <recommendedName>
        <fullName evidence="4">Anaphase-promoting complex, subunit 15/MND2</fullName>
    </recommendedName>
</protein>
<feature type="region of interest" description="Disordered" evidence="1">
    <location>
        <begin position="207"/>
        <end position="352"/>
    </location>
</feature>
<dbReference type="Pfam" id="PF05841">
    <property type="entry name" value="Apc15p"/>
    <property type="match status" value="1"/>
</dbReference>
<feature type="compositionally biased region" description="Acidic residues" evidence="1">
    <location>
        <begin position="253"/>
        <end position="271"/>
    </location>
</feature>
<dbReference type="GO" id="GO:0005680">
    <property type="term" value="C:anaphase-promoting complex"/>
    <property type="evidence" value="ECO:0007669"/>
    <property type="project" value="InterPro"/>
</dbReference>
<dbReference type="Proteomes" id="UP001273209">
    <property type="component" value="Unassembled WGS sequence"/>
</dbReference>
<comment type="caution">
    <text evidence="2">The sequence shown here is derived from an EMBL/GenBank/DDBJ whole genome shotgun (WGS) entry which is preliminary data.</text>
</comment>
<evidence type="ECO:0000313" key="2">
    <source>
        <dbReference type="EMBL" id="KAK4075084.1"/>
    </source>
</evidence>
<reference evidence="2" key="1">
    <citation type="submission" date="2023-11" db="EMBL/GenBank/DDBJ databases">
        <title>The genome sequences of three competitors of mushroom-forming fungi.</title>
        <authorList>
            <person name="Beijen E."/>
            <person name="Ohm R.A."/>
        </authorList>
    </citation>
    <scope>NUCLEOTIDE SEQUENCE</scope>
    <source>
        <strain evidence="2">CBS 100526</strain>
    </source>
</reference>
<evidence type="ECO:0008006" key="4">
    <source>
        <dbReference type="Google" id="ProtNLM"/>
    </source>
</evidence>
<feature type="compositionally biased region" description="Acidic residues" evidence="1">
    <location>
        <begin position="223"/>
        <end position="233"/>
    </location>
</feature>
<dbReference type="AlphaFoldDB" id="A0AAE1IEA2"/>